<dbReference type="PANTHER" id="PTHR12815">
    <property type="entry name" value="SORTING AND ASSEMBLY MACHINERY SAMM50 PROTEIN FAMILY MEMBER"/>
    <property type="match status" value="1"/>
</dbReference>
<evidence type="ECO:0000256" key="1">
    <source>
        <dbReference type="ARBA" id="ARBA00004370"/>
    </source>
</evidence>
<dbReference type="Gene3D" id="2.40.160.50">
    <property type="entry name" value="membrane protein fhac: a member of the omp85/tpsb transporter family"/>
    <property type="match status" value="1"/>
</dbReference>
<organism evidence="8 9">
    <name type="scientific">Flavilitoribacter nigricans (strain ATCC 23147 / DSM 23189 / NBRC 102662 / NCIMB 1420 / SS-2)</name>
    <name type="common">Lewinella nigricans</name>
    <dbReference type="NCBI Taxonomy" id="1122177"/>
    <lineage>
        <taxon>Bacteria</taxon>
        <taxon>Pseudomonadati</taxon>
        <taxon>Bacteroidota</taxon>
        <taxon>Saprospiria</taxon>
        <taxon>Saprospirales</taxon>
        <taxon>Lewinellaceae</taxon>
        <taxon>Flavilitoribacter</taxon>
    </lineage>
</organism>
<evidence type="ECO:0000256" key="3">
    <source>
        <dbReference type="ARBA" id="ARBA00022729"/>
    </source>
</evidence>
<dbReference type="Proteomes" id="UP000223913">
    <property type="component" value="Unassembled WGS sequence"/>
</dbReference>
<dbReference type="GO" id="GO:0019867">
    <property type="term" value="C:outer membrane"/>
    <property type="evidence" value="ECO:0007669"/>
    <property type="project" value="InterPro"/>
</dbReference>
<gene>
    <name evidence="8" type="ORF">CRP01_04365</name>
</gene>
<keyword evidence="3" id="KW-0732">Signal</keyword>
<dbReference type="EMBL" id="PDUD01000004">
    <property type="protein sequence ID" value="PHN07995.1"/>
    <property type="molecule type" value="Genomic_DNA"/>
</dbReference>
<keyword evidence="9" id="KW-1185">Reference proteome</keyword>
<protein>
    <recommendedName>
        <fullName evidence="10">Bacterial surface antigen (D15) domain-containing protein</fullName>
    </recommendedName>
</protein>
<feature type="domain" description="POTRA" evidence="7">
    <location>
        <begin position="92"/>
        <end position="152"/>
    </location>
</feature>
<sequence length="816" mass="95551">MLKSAKYVFQGIICLLLLSACNSTKFLQEDQYLLRSNTIKLKNEEKIENKRILQDELPGFYRQRKNSNFLFFFPREWFYFKTSDPGDTTKLDRFIRRVIAEPPAIYSEQLADETASNMERYLRQKGFLDADVLVEDDINRKRTKANVTYYVYPNRPFLIDSVFFSSEDPIIDSMLQRVKEESHFQPGNQLDLGLYEQEKQRVTAFLRNNGYAYYYGNYFDQVEVDTLDQDHKGKVYFNVLNPFGDSTHQRYRIGEVTILPDYDPISTDSVFAIDTIIDGYRFLLEKNAFDVRPQTLIKTMFLRPGDLSSEQNYQRTGRQLSALGMYRFWRIKPEPDPDEPGILNYRVELTPNYKMELGADFEVNYTNRSTSGAGNLIGFAINPSFRNRNLLGGGETLLTNFSTGVEMNFSDRSRFWNTVDLRLQTELFFPRFRDYLGFWSLYNAQPINKKRRAEEDSFYAQLRENAATRLSLSYNYLLIIDWYKYNLFNASYGYDLQRTPTKRYLLNHVGVDLLIPQTQPQFDTLLADNPFLRNSFGQQLFVSLLFRDFNYVYNGRPNRFNESNYFSFSLEMAGAELWAANNIYNGLANRNDIWRLSDTINFSQYARLEMDFRYYKQNTSKRSIASRFNFGIARPFGFTTDVPYVKQFFVGGPNSIRAWAPRGLGPGGYQDPNALDRENNFRLYQTGDLKLEFNLEYRFEILWQMKGALFLDAGNIWTIREDPARCGSQFLFSGTERADGCFNDPFYKQIAVGGGFGLRFDFSYFIFRLDMGVKLRNSYPNFRDESGNALERAYWESFRSFGLSRVAFNFGLGYPF</sequence>
<evidence type="ECO:0000259" key="6">
    <source>
        <dbReference type="Pfam" id="PF01103"/>
    </source>
</evidence>
<comment type="caution">
    <text evidence="8">The sequence shown here is derived from an EMBL/GenBank/DDBJ whole genome shotgun (WGS) entry which is preliminary data.</text>
</comment>
<evidence type="ECO:0000256" key="5">
    <source>
        <dbReference type="ARBA" id="ARBA00023237"/>
    </source>
</evidence>
<dbReference type="Pfam" id="PF01103">
    <property type="entry name" value="Omp85"/>
    <property type="match status" value="1"/>
</dbReference>
<keyword evidence="2" id="KW-0812">Transmembrane</keyword>
<dbReference type="OrthoDB" id="9814535at2"/>
<keyword evidence="4" id="KW-0472">Membrane</keyword>
<name>A0A2D0NHL9_FLAN2</name>
<reference evidence="8 9" key="1">
    <citation type="submission" date="2017-10" db="EMBL/GenBank/DDBJ databases">
        <title>The draft genome sequence of Lewinella nigricans NBRC 102662.</title>
        <authorList>
            <person name="Wang K."/>
        </authorList>
    </citation>
    <scope>NUCLEOTIDE SEQUENCE [LARGE SCALE GENOMIC DNA]</scope>
    <source>
        <strain evidence="8 9">NBRC 102662</strain>
    </source>
</reference>
<keyword evidence="5" id="KW-0998">Cell outer membrane</keyword>
<proteinExistence type="predicted"/>
<evidence type="ECO:0000256" key="4">
    <source>
        <dbReference type="ARBA" id="ARBA00023136"/>
    </source>
</evidence>
<feature type="domain" description="Bacterial surface antigen (D15)" evidence="6">
    <location>
        <begin position="389"/>
        <end position="815"/>
    </location>
</feature>
<dbReference type="PROSITE" id="PS51257">
    <property type="entry name" value="PROKAR_LIPOPROTEIN"/>
    <property type="match status" value="1"/>
</dbReference>
<dbReference type="Pfam" id="PF07244">
    <property type="entry name" value="POTRA"/>
    <property type="match status" value="1"/>
</dbReference>
<comment type="subcellular location">
    <subcellularLocation>
        <location evidence="1">Membrane</location>
    </subcellularLocation>
</comment>
<dbReference type="PANTHER" id="PTHR12815:SF47">
    <property type="entry name" value="TRANSLOCATION AND ASSEMBLY MODULE SUBUNIT TAMA"/>
    <property type="match status" value="1"/>
</dbReference>
<dbReference type="InterPro" id="IPR039910">
    <property type="entry name" value="D15-like"/>
</dbReference>
<evidence type="ECO:0000256" key="2">
    <source>
        <dbReference type="ARBA" id="ARBA00022692"/>
    </source>
</evidence>
<dbReference type="AlphaFoldDB" id="A0A2D0NHL9"/>
<evidence type="ECO:0000313" key="8">
    <source>
        <dbReference type="EMBL" id="PHN07995.1"/>
    </source>
</evidence>
<dbReference type="InterPro" id="IPR000184">
    <property type="entry name" value="Bac_surfAg_D15"/>
</dbReference>
<dbReference type="InterPro" id="IPR010827">
    <property type="entry name" value="BamA/TamA_POTRA"/>
</dbReference>
<evidence type="ECO:0008006" key="10">
    <source>
        <dbReference type="Google" id="ProtNLM"/>
    </source>
</evidence>
<dbReference type="RefSeq" id="WP_099148785.1">
    <property type="nucleotide sequence ID" value="NZ_PDUD01000004.1"/>
</dbReference>
<evidence type="ECO:0000259" key="7">
    <source>
        <dbReference type="Pfam" id="PF07244"/>
    </source>
</evidence>
<accession>A0A2D0NHL9</accession>
<evidence type="ECO:0000313" key="9">
    <source>
        <dbReference type="Proteomes" id="UP000223913"/>
    </source>
</evidence>